<dbReference type="Gene3D" id="2.90.10.10">
    <property type="entry name" value="Bulb-type lectin domain"/>
    <property type="match status" value="2"/>
</dbReference>
<name>A0A9W4E6K3_9ACTN</name>
<proteinExistence type="predicted"/>
<accession>A0A9W4E6K3</accession>
<dbReference type="Pfam" id="PF13517">
    <property type="entry name" value="FG-GAP_3"/>
    <property type="match status" value="2"/>
</dbReference>
<dbReference type="EMBL" id="CAJVAX010000001">
    <property type="protein sequence ID" value="CAG7605895.1"/>
    <property type="molecule type" value="Genomic_DNA"/>
</dbReference>
<keyword evidence="5" id="KW-1185">Reference proteome</keyword>
<dbReference type="Gene3D" id="2.130.10.130">
    <property type="entry name" value="Integrin alpha, N-terminal"/>
    <property type="match status" value="1"/>
</dbReference>
<organism evidence="4 5">
    <name type="scientific">Actinacidiphila bryophytorum</name>
    <dbReference type="NCBI Taxonomy" id="1436133"/>
    <lineage>
        <taxon>Bacteria</taxon>
        <taxon>Bacillati</taxon>
        <taxon>Actinomycetota</taxon>
        <taxon>Actinomycetes</taxon>
        <taxon>Kitasatosporales</taxon>
        <taxon>Streptomycetaceae</taxon>
        <taxon>Actinacidiphila</taxon>
    </lineage>
</organism>
<sequence length="1482" mass="155745">MFQRIRGGPPLPRRLRGLSAAVAVTISIVGFLPAYAASAAPAPSSAVGLSDGAPGADPVGDGSLSDEDLALEQAQSTGQPSEVVSARTELSDEWANPDGSFSVKRYGSPVRVFRAGAWVPTDPTLVFAADGSVVPKASTVAVTFSGGGTGPLLSGVKDGRTLTLSWPTALPVPTLDGNVATYSEILPGVDLQLRAEVEGFSQLIVVKSAQAAQNPALATLRYTMSTVGLSVATDAGTGSVTASDPAGQSVFTSPTPLMWDSTTISSDGGTTATASARVAAEGDGTDPADAFEPPPGAQDAQMPATVSGDTLSIIPDRDLLTGADTQYPVFIDPSWAWGVRQNWTRVYQKYPNNSYWNANEVARVGYENETGGLSRSFFQWDISNIEHAGVISSVFRIKNVWSWSCEDREVQLWQTGPISSKTTWNHQPSKIGSSPLAIATESKGWSSSSCPAGNLEFDLTPKIKDAAAHANSSVTLGLYAANENDTYSWKKFDPKSAVLETKFNNAPSAPTKLGTSPKTNCASGGLIGNTTVSLYATVDDKDAGNLTARFQVFPTGSTTAVVDKTVPAMDHRVVTLSVPDANLPTGSYTWRINATDPMNATSDWSATCKFSVDRTRPGKPPLIDSTVFPSGEAGWPANTGKARTTAAFTLMPNGATDVVRYGWYTDYDPQVNYDEVAAGQNGSASVTPPGYGPHFVYAFSIDAAGNRSDTATYIYYAASLGLRDAPGDLNGDGNNDIWNVDSNGTLLTYAGQGNGQFSAATNGGQAFDDAQVTSRGDWGQDGYNDLVALEPAAVGTAKDLWTYPNNGSGIATGTGTDGGAQPLTVACPAITEPTDDNPDGCATADDHWHDADQIIAPGDLNGDERPDLLVKENNFLWAYYGDGSSKRLDLYGAPVLVGGSDWNKYTVIAPGDLNNDKVPDLLLRDNASGDVYRTYGKQGEKEGVVNPATWGDAASRVKIGSGLTAAAYPVVGSAGDVTGDGIPDVWGRKTNNTMTGWPGVKTGTDLTGLGTAFSIDGITGGARIPAGTVLSSGSSFSSRSNTLTMQSDGNLVVTSKTGQTLWSTGTGGNPGATGLMQPDGNLVVYKADGSTQLWSSNTQGANGYALLQDRGNLVVYNAKGQSLWAAGTEVRNDYNGDGRSDMAAWYSYADTTSGMVTFTGNSDGTIAGPAKSYTSQPGSWNSSKMQFATGDFNGDGRSDMATAYDYGGGVVRLFTALGNATGGFGSPTASWTSKPGGLYLPSMTLHSGDFNGDGRDDLAVWYSYPTGEDTLFTFTANVQGGFNAPFSSWTSANGWNVSESKLTTGDFNGDGRDDIGALYGYTDGHVTMFSFLTVPTGAFHSPLTSWSSTSWGDWNRTYLQSGDFNADGKDDIAAWYDYADGHDSLHTFLSYANGTGGFNNPTQSWNSAAGNFDYSHMKMTAGDYNGDGHDDLAALYGYTDGTNTNRAFTWLGTTTGGFSGSYAGWSSTAWTWSNFHFLNRYN</sequence>
<evidence type="ECO:0000313" key="5">
    <source>
        <dbReference type="Proteomes" id="UP001153328"/>
    </source>
</evidence>
<feature type="compositionally biased region" description="Polar residues" evidence="2">
    <location>
        <begin position="73"/>
        <end position="82"/>
    </location>
</feature>
<dbReference type="Gene3D" id="2.40.128.340">
    <property type="match status" value="3"/>
</dbReference>
<feature type="region of interest" description="Disordered" evidence="2">
    <location>
        <begin position="46"/>
        <end position="65"/>
    </location>
</feature>
<evidence type="ECO:0000256" key="2">
    <source>
        <dbReference type="SAM" id="MobiDB-lite"/>
    </source>
</evidence>
<evidence type="ECO:0000259" key="3">
    <source>
        <dbReference type="PROSITE" id="PS50927"/>
    </source>
</evidence>
<feature type="domain" description="Bulb-type lectin" evidence="3">
    <location>
        <begin position="1015"/>
        <end position="1128"/>
    </location>
</feature>
<evidence type="ECO:0000256" key="1">
    <source>
        <dbReference type="ARBA" id="ARBA00022729"/>
    </source>
</evidence>
<evidence type="ECO:0000313" key="4">
    <source>
        <dbReference type="EMBL" id="CAG7605895.1"/>
    </source>
</evidence>
<keyword evidence="1" id="KW-0732">Signal</keyword>
<dbReference type="SUPFAM" id="SSF51110">
    <property type="entry name" value="alpha-D-mannose-specific plant lectins"/>
    <property type="match status" value="1"/>
</dbReference>
<dbReference type="SMART" id="SM00108">
    <property type="entry name" value="B_lectin"/>
    <property type="match status" value="1"/>
</dbReference>
<reference evidence="4" key="1">
    <citation type="submission" date="2021-06" db="EMBL/GenBank/DDBJ databases">
        <authorList>
            <person name="Arsene-Ploetze F."/>
        </authorList>
    </citation>
    <scope>NUCLEOTIDE SEQUENCE</scope>
    <source>
        <strain evidence="4">SBRY1</strain>
    </source>
</reference>
<feature type="region of interest" description="Disordered" evidence="2">
    <location>
        <begin position="72"/>
        <end position="91"/>
    </location>
</feature>
<dbReference type="PROSITE" id="PS50927">
    <property type="entry name" value="BULB_LECTIN"/>
    <property type="match status" value="1"/>
</dbReference>
<protein>
    <submittedName>
        <fullName evidence="4">DNRLRE domain-containing protein</fullName>
    </submittedName>
</protein>
<feature type="region of interest" description="Disordered" evidence="2">
    <location>
        <begin position="239"/>
        <end position="276"/>
    </location>
</feature>
<dbReference type="InterPro" id="IPR028994">
    <property type="entry name" value="Integrin_alpha_N"/>
</dbReference>
<feature type="compositionally biased region" description="Low complexity" evidence="2">
    <location>
        <begin position="46"/>
        <end position="62"/>
    </location>
</feature>
<feature type="compositionally biased region" description="Low complexity" evidence="2">
    <location>
        <begin position="260"/>
        <end position="276"/>
    </location>
</feature>
<dbReference type="PANTHER" id="PTHR46580">
    <property type="entry name" value="SENSOR KINASE-RELATED"/>
    <property type="match status" value="1"/>
</dbReference>
<gene>
    <name evidence="4" type="ORF">SBRY_10871</name>
</gene>
<comment type="caution">
    <text evidence="4">The sequence shown here is derived from an EMBL/GenBank/DDBJ whole genome shotgun (WGS) entry which is preliminary data.</text>
</comment>
<dbReference type="InterPro" id="IPR013517">
    <property type="entry name" value="FG-GAP"/>
</dbReference>
<dbReference type="Proteomes" id="UP001153328">
    <property type="component" value="Unassembled WGS sequence"/>
</dbReference>
<dbReference type="InterPro" id="IPR001480">
    <property type="entry name" value="Bulb-type_lectin_dom"/>
</dbReference>
<dbReference type="InterPro" id="IPR036426">
    <property type="entry name" value="Bulb-type_lectin_dom_sf"/>
</dbReference>
<dbReference type="SUPFAM" id="SSF69318">
    <property type="entry name" value="Integrin alpha N-terminal domain"/>
    <property type="match status" value="2"/>
</dbReference>